<dbReference type="CDD" id="cd10231">
    <property type="entry name" value="ASKHA_NBD_HSP70_YegD-like"/>
    <property type="match status" value="1"/>
</dbReference>
<keyword evidence="4" id="KW-1185">Reference proteome</keyword>
<dbReference type="PRINTS" id="PR00301">
    <property type="entry name" value="HEATSHOCK70"/>
</dbReference>
<evidence type="ECO:0000256" key="1">
    <source>
        <dbReference type="ARBA" id="ARBA00022741"/>
    </source>
</evidence>
<dbReference type="InterPro" id="IPR013126">
    <property type="entry name" value="Hsp_70_fam"/>
</dbReference>
<evidence type="ECO:0000313" key="4">
    <source>
        <dbReference type="Proteomes" id="UP000233293"/>
    </source>
</evidence>
<dbReference type="Proteomes" id="UP000233293">
    <property type="component" value="Unassembled WGS sequence"/>
</dbReference>
<dbReference type="AlphaFoldDB" id="A0A2N3PPS3"/>
<keyword evidence="1" id="KW-0547">Nucleotide-binding</keyword>
<dbReference type="Pfam" id="PF00012">
    <property type="entry name" value="HSP70"/>
    <property type="match status" value="2"/>
</dbReference>
<dbReference type="Gene3D" id="3.30.420.40">
    <property type="match status" value="3"/>
</dbReference>
<dbReference type="GO" id="GO:0140662">
    <property type="term" value="F:ATP-dependent protein folding chaperone"/>
    <property type="evidence" value="ECO:0007669"/>
    <property type="project" value="InterPro"/>
</dbReference>
<proteinExistence type="predicted"/>
<dbReference type="PANTHER" id="PTHR19375">
    <property type="entry name" value="HEAT SHOCK PROTEIN 70KDA"/>
    <property type="match status" value="1"/>
</dbReference>
<dbReference type="OrthoDB" id="9807934at2"/>
<comment type="caution">
    <text evidence="3">The sequence shown here is derived from an EMBL/GenBank/DDBJ whole genome shotgun (WGS) entry which is preliminary data.</text>
</comment>
<reference evidence="4" key="1">
    <citation type="submission" date="2017-12" db="EMBL/GenBank/DDBJ databases">
        <title>Draft genome sequence of Telmatospirillum siberiense 26-4b1T, an acidotolerant peatland alphaproteobacterium potentially involved in sulfur cycling.</title>
        <authorList>
            <person name="Hausmann B."/>
            <person name="Pjevac P."/>
            <person name="Schreck K."/>
            <person name="Herbold C.W."/>
            <person name="Daims H."/>
            <person name="Wagner M."/>
            <person name="Pester M."/>
            <person name="Loy A."/>
        </authorList>
    </citation>
    <scope>NUCLEOTIDE SEQUENCE [LARGE SCALE GENOMIC DNA]</scope>
    <source>
        <strain evidence="4">26-4b1</strain>
    </source>
</reference>
<evidence type="ECO:0000313" key="3">
    <source>
        <dbReference type="EMBL" id="PKU22387.1"/>
    </source>
</evidence>
<dbReference type="Gene3D" id="3.90.640.10">
    <property type="entry name" value="Actin, Chain A, domain 4"/>
    <property type="match status" value="2"/>
</dbReference>
<organism evidence="3 4">
    <name type="scientific">Telmatospirillum siberiense</name>
    <dbReference type="NCBI Taxonomy" id="382514"/>
    <lineage>
        <taxon>Bacteria</taxon>
        <taxon>Pseudomonadati</taxon>
        <taxon>Pseudomonadota</taxon>
        <taxon>Alphaproteobacteria</taxon>
        <taxon>Rhodospirillales</taxon>
        <taxon>Rhodospirillaceae</taxon>
        <taxon>Telmatospirillum</taxon>
    </lineage>
</organism>
<sequence length="432" mass="46503">MGSLYVGVDFGTTNSAIALAGTDGEAVVAPFATVDGPSSTQRSVLAFDGARRDPAGRVEPLIGHRAIEAYLNGDERCRLLQSFKSYLTSRAFTGTSLLGASYSLEDLIALVVADLRVHASQVAGVPVRRVVAGRPVRFVAEDGASEDDFATTRLRDAFGRAGIEEVVFEFEPIAAACHYERGLERDETVLVADFGGGTSDFCLIRLGPGRSRLARPEDAILGTEGVGVAGDAFDRRIVQHALGEHFGKGASFESAGKTLVVPAWIYGKLERWHHIGFLNTPSTLRLLRELEGKVDRPDQLGQLRGLVEHNLGFHLYRAVEKLKRDLSGAGAADLLFDHDPVRIERRVTRGEFESWIAPELAAVETCVDALLSGSGIRTEAVDRVFLTGGSSLVPAVRDIFARRFGRGKLSAGGEFVSVASGLAHRAREIFSS</sequence>
<dbReference type="InterPro" id="IPR043129">
    <property type="entry name" value="ATPase_NBD"/>
</dbReference>
<gene>
    <name evidence="3" type="ORF">CWS72_21885</name>
</gene>
<dbReference type="RefSeq" id="WP_101252833.1">
    <property type="nucleotide sequence ID" value="NZ_PIUM01000033.1"/>
</dbReference>
<keyword evidence="2" id="KW-0067">ATP-binding</keyword>
<name>A0A2N3PPS3_9PROT</name>
<accession>A0A2N3PPS3</accession>
<dbReference type="GO" id="GO:0005524">
    <property type="term" value="F:ATP binding"/>
    <property type="evidence" value="ECO:0007669"/>
    <property type="project" value="UniProtKB-KW"/>
</dbReference>
<evidence type="ECO:0000256" key="2">
    <source>
        <dbReference type="ARBA" id="ARBA00022840"/>
    </source>
</evidence>
<dbReference type="InterPro" id="IPR042054">
    <property type="entry name" value="YegD-like"/>
</dbReference>
<dbReference type="SUPFAM" id="SSF53067">
    <property type="entry name" value="Actin-like ATPase domain"/>
    <property type="match status" value="2"/>
</dbReference>
<dbReference type="EMBL" id="PIUM01000033">
    <property type="protein sequence ID" value="PKU22387.1"/>
    <property type="molecule type" value="Genomic_DNA"/>
</dbReference>
<protein>
    <submittedName>
        <fullName evidence="3">Hsp70 family protein</fullName>
    </submittedName>
</protein>